<keyword evidence="4" id="KW-1185">Reference proteome</keyword>
<name>W4V8I2_9FIRM</name>
<dbReference type="AlphaFoldDB" id="W4V8I2"/>
<comment type="caution">
    <text evidence="3">The sequence shown here is derived from an EMBL/GenBank/DDBJ whole genome shotgun (WGS) entry which is preliminary data.</text>
</comment>
<dbReference type="InterPro" id="IPR000424">
    <property type="entry name" value="Primosome_PriB/ssb"/>
</dbReference>
<evidence type="ECO:0000256" key="1">
    <source>
        <dbReference type="ARBA" id="ARBA00023125"/>
    </source>
</evidence>
<dbReference type="Proteomes" id="UP000019109">
    <property type="component" value="Unassembled WGS sequence"/>
</dbReference>
<evidence type="ECO:0000313" key="4">
    <source>
        <dbReference type="Proteomes" id="UP000019109"/>
    </source>
</evidence>
<dbReference type="Gene3D" id="2.40.50.140">
    <property type="entry name" value="Nucleic acid-binding proteins"/>
    <property type="match status" value="1"/>
</dbReference>
<dbReference type="SUPFAM" id="SSF50249">
    <property type="entry name" value="Nucleic acid-binding proteins"/>
    <property type="match status" value="1"/>
</dbReference>
<gene>
    <name evidence="3" type="ORF">JCM21531_3049</name>
</gene>
<evidence type="ECO:0000256" key="2">
    <source>
        <dbReference type="PROSITE-ProRule" id="PRU00252"/>
    </source>
</evidence>
<dbReference type="GO" id="GO:0003697">
    <property type="term" value="F:single-stranded DNA binding"/>
    <property type="evidence" value="ECO:0007669"/>
    <property type="project" value="InterPro"/>
</dbReference>
<sequence length="61" mass="7066">MIGPIQTRTWEDDNGQKRKKTEIIAEEVHFADSKRQANDDTDYGLAYEGFTEVDDDDELPF</sequence>
<reference evidence="3" key="1">
    <citation type="journal article" date="2014" name="Genome Announc.">
        <title>Draft Genome Sequence of Clostridium straminisolvens Strain JCM 21531T, Isolated from a Cellulose-Degrading Bacterial Community.</title>
        <authorList>
            <person name="Yuki M."/>
            <person name="Oshima K."/>
            <person name="Suda W."/>
            <person name="Sakamoto M."/>
            <person name="Kitamura K."/>
            <person name="Iida T."/>
            <person name="Hattori M."/>
            <person name="Ohkuma M."/>
        </authorList>
    </citation>
    <scope>NUCLEOTIDE SEQUENCE [LARGE SCALE GENOMIC DNA]</scope>
    <source>
        <strain evidence="3">JCM 21531</strain>
    </source>
</reference>
<dbReference type="InterPro" id="IPR012340">
    <property type="entry name" value="NA-bd_OB-fold"/>
</dbReference>
<dbReference type="STRING" id="1294263.JCM21531_3049"/>
<keyword evidence="1 2" id="KW-0238">DNA-binding</keyword>
<protein>
    <submittedName>
        <fullName evidence="3">Single-stranded DNA-binding protein</fullName>
    </submittedName>
</protein>
<dbReference type="EMBL" id="BAVR01000039">
    <property type="protein sequence ID" value="GAE89512.1"/>
    <property type="molecule type" value="Genomic_DNA"/>
</dbReference>
<organism evidence="3 4">
    <name type="scientific">Acetivibrio straminisolvens JCM 21531</name>
    <dbReference type="NCBI Taxonomy" id="1294263"/>
    <lineage>
        <taxon>Bacteria</taxon>
        <taxon>Bacillati</taxon>
        <taxon>Bacillota</taxon>
        <taxon>Clostridia</taxon>
        <taxon>Eubacteriales</taxon>
        <taxon>Oscillospiraceae</taxon>
        <taxon>Acetivibrio</taxon>
    </lineage>
</organism>
<accession>W4V8I2</accession>
<proteinExistence type="predicted"/>
<evidence type="ECO:0000313" key="3">
    <source>
        <dbReference type="EMBL" id="GAE89512.1"/>
    </source>
</evidence>
<dbReference type="PROSITE" id="PS50935">
    <property type="entry name" value="SSB"/>
    <property type="match status" value="1"/>
</dbReference>